<keyword evidence="3" id="KW-0347">Helicase</keyword>
<feature type="domain" description="DNA2/NAM7 helicase-like C-terminal" evidence="5">
    <location>
        <begin position="1"/>
        <end position="96"/>
    </location>
</feature>
<dbReference type="InterPro" id="IPR041679">
    <property type="entry name" value="DNA2/NAM7-like_C"/>
</dbReference>
<evidence type="ECO:0000313" key="6">
    <source>
        <dbReference type="EMBL" id="GFR39982.1"/>
    </source>
</evidence>
<evidence type="ECO:0000256" key="3">
    <source>
        <dbReference type="ARBA" id="ARBA00022806"/>
    </source>
</evidence>
<dbReference type="AlphaFoldDB" id="A0AAD3HGH8"/>
<feature type="non-terminal residue" evidence="6">
    <location>
        <position position="1"/>
    </location>
</feature>
<dbReference type="GO" id="GO:0005524">
    <property type="term" value="F:ATP binding"/>
    <property type="evidence" value="ECO:0007669"/>
    <property type="project" value="UniProtKB-KW"/>
</dbReference>
<sequence>DTQYRMHPVIAAFPAAAFYGGRLRNGANTQALPLPVPLKQRVTFVDVPGWEQGGRGKSWDNPAQAREAVRLISELLRLNAGRLGAADIGVITPYRAMAANM</sequence>
<keyword evidence="4" id="KW-0067">ATP-binding</keyword>
<dbReference type="Pfam" id="PF13087">
    <property type="entry name" value="AAA_12"/>
    <property type="match status" value="1"/>
</dbReference>
<gene>
    <name evidence="6" type="ORF">Agub_g515</name>
</gene>
<dbReference type="InterPro" id="IPR050534">
    <property type="entry name" value="Coronavir_polyprotein_1ab"/>
</dbReference>
<dbReference type="Proteomes" id="UP001054857">
    <property type="component" value="Unassembled WGS sequence"/>
</dbReference>
<comment type="caution">
    <text evidence="6">The sequence shown here is derived from an EMBL/GenBank/DDBJ whole genome shotgun (WGS) entry which is preliminary data.</text>
</comment>
<dbReference type="PANTHER" id="PTHR43788:SF8">
    <property type="entry name" value="DNA-BINDING PROTEIN SMUBP-2"/>
    <property type="match status" value="1"/>
</dbReference>
<evidence type="ECO:0000259" key="5">
    <source>
        <dbReference type="Pfam" id="PF13087"/>
    </source>
</evidence>
<dbReference type="GO" id="GO:0043139">
    <property type="term" value="F:5'-3' DNA helicase activity"/>
    <property type="evidence" value="ECO:0007669"/>
    <property type="project" value="TreeGrafter"/>
</dbReference>
<dbReference type="Gene3D" id="3.40.50.300">
    <property type="entry name" value="P-loop containing nucleotide triphosphate hydrolases"/>
    <property type="match status" value="1"/>
</dbReference>
<dbReference type="InterPro" id="IPR027417">
    <property type="entry name" value="P-loop_NTPase"/>
</dbReference>
<feature type="non-terminal residue" evidence="6">
    <location>
        <position position="101"/>
    </location>
</feature>
<keyword evidence="1" id="KW-0547">Nucleotide-binding</keyword>
<dbReference type="EMBL" id="BMAR01000001">
    <property type="protein sequence ID" value="GFR39982.1"/>
    <property type="molecule type" value="Genomic_DNA"/>
</dbReference>
<protein>
    <recommendedName>
        <fullName evidence="5">DNA2/NAM7 helicase-like C-terminal domain-containing protein</fullName>
    </recommendedName>
</protein>
<dbReference type="PANTHER" id="PTHR43788">
    <property type="entry name" value="DNA2/NAM7 HELICASE FAMILY MEMBER"/>
    <property type="match status" value="1"/>
</dbReference>
<evidence type="ECO:0000256" key="4">
    <source>
        <dbReference type="ARBA" id="ARBA00022840"/>
    </source>
</evidence>
<name>A0AAD3HGH8_9CHLO</name>
<keyword evidence="2" id="KW-0378">Hydrolase</keyword>
<accession>A0AAD3HGH8</accession>
<evidence type="ECO:0000256" key="1">
    <source>
        <dbReference type="ARBA" id="ARBA00022741"/>
    </source>
</evidence>
<keyword evidence="7" id="KW-1185">Reference proteome</keyword>
<dbReference type="SUPFAM" id="SSF52540">
    <property type="entry name" value="P-loop containing nucleoside triphosphate hydrolases"/>
    <property type="match status" value="1"/>
</dbReference>
<organism evidence="6 7">
    <name type="scientific">Astrephomene gubernaculifera</name>
    <dbReference type="NCBI Taxonomy" id="47775"/>
    <lineage>
        <taxon>Eukaryota</taxon>
        <taxon>Viridiplantae</taxon>
        <taxon>Chlorophyta</taxon>
        <taxon>core chlorophytes</taxon>
        <taxon>Chlorophyceae</taxon>
        <taxon>CS clade</taxon>
        <taxon>Chlamydomonadales</taxon>
        <taxon>Astrephomenaceae</taxon>
        <taxon>Astrephomene</taxon>
    </lineage>
</organism>
<evidence type="ECO:0000313" key="7">
    <source>
        <dbReference type="Proteomes" id="UP001054857"/>
    </source>
</evidence>
<reference evidence="6 7" key="1">
    <citation type="journal article" date="2021" name="Sci. Rep.">
        <title>Genome sequencing of the multicellular alga Astrephomene provides insights into convergent evolution of germ-soma differentiation.</title>
        <authorList>
            <person name="Yamashita S."/>
            <person name="Yamamoto K."/>
            <person name="Matsuzaki R."/>
            <person name="Suzuki S."/>
            <person name="Yamaguchi H."/>
            <person name="Hirooka S."/>
            <person name="Minakuchi Y."/>
            <person name="Miyagishima S."/>
            <person name="Kawachi M."/>
            <person name="Toyoda A."/>
            <person name="Nozaki H."/>
        </authorList>
    </citation>
    <scope>NUCLEOTIDE SEQUENCE [LARGE SCALE GENOMIC DNA]</scope>
    <source>
        <strain evidence="6 7">NIES-4017</strain>
    </source>
</reference>
<proteinExistence type="predicted"/>
<evidence type="ECO:0000256" key="2">
    <source>
        <dbReference type="ARBA" id="ARBA00022801"/>
    </source>
</evidence>
<dbReference type="GO" id="GO:0016787">
    <property type="term" value="F:hydrolase activity"/>
    <property type="evidence" value="ECO:0007669"/>
    <property type="project" value="UniProtKB-KW"/>
</dbReference>